<dbReference type="RefSeq" id="WP_106933032.1">
    <property type="nucleotide sequence ID" value="NZ_PYFT01000001.1"/>
</dbReference>
<comment type="caution">
    <text evidence="2">The sequence shown here is derived from an EMBL/GenBank/DDBJ whole genome shotgun (WGS) entry which is preliminary data.</text>
</comment>
<evidence type="ECO:0000256" key="1">
    <source>
        <dbReference type="SAM" id="Phobius"/>
    </source>
</evidence>
<evidence type="ECO:0000313" key="3">
    <source>
        <dbReference type="Proteomes" id="UP000240357"/>
    </source>
</evidence>
<feature type="transmembrane region" description="Helical" evidence="1">
    <location>
        <begin position="12"/>
        <end position="34"/>
    </location>
</feature>
<organism evidence="2 3">
    <name type="scientific">Adhaeribacter arboris</name>
    <dbReference type="NCBI Taxonomy" id="2072846"/>
    <lineage>
        <taxon>Bacteria</taxon>
        <taxon>Pseudomonadati</taxon>
        <taxon>Bacteroidota</taxon>
        <taxon>Cytophagia</taxon>
        <taxon>Cytophagales</taxon>
        <taxon>Hymenobacteraceae</taxon>
        <taxon>Adhaeribacter</taxon>
    </lineage>
</organism>
<dbReference type="EMBL" id="PYFT01000001">
    <property type="protein sequence ID" value="PSR56857.1"/>
    <property type="molecule type" value="Genomic_DNA"/>
</dbReference>
<proteinExistence type="predicted"/>
<reference evidence="2 3" key="1">
    <citation type="submission" date="2018-03" db="EMBL/GenBank/DDBJ databases">
        <title>Adhaeribacter sp. HMF7605 Genome sequencing and assembly.</title>
        <authorList>
            <person name="Kang H."/>
            <person name="Kang J."/>
            <person name="Cha I."/>
            <person name="Kim H."/>
            <person name="Joh K."/>
        </authorList>
    </citation>
    <scope>NUCLEOTIDE SEQUENCE [LARGE SCALE GENOMIC DNA]</scope>
    <source>
        <strain evidence="2 3">HMF7605</strain>
    </source>
</reference>
<dbReference type="Proteomes" id="UP000240357">
    <property type="component" value="Unassembled WGS sequence"/>
</dbReference>
<name>A0A2T2YMX3_9BACT</name>
<dbReference type="OrthoDB" id="893827at2"/>
<protein>
    <submittedName>
        <fullName evidence="2">Uncharacterized protein</fullName>
    </submittedName>
</protein>
<dbReference type="AlphaFoldDB" id="A0A2T2YMX3"/>
<feature type="transmembrane region" description="Helical" evidence="1">
    <location>
        <begin position="87"/>
        <end position="104"/>
    </location>
</feature>
<keyword evidence="1" id="KW-0472">Membrane</keyword>
<keyword evidence="1" id="KW-1133">Transmembrane helix</keyword>
<feature type="transmembrane region" description="Helical" evidence="1">
    <location>
        <begin position="54"/>
        <end position="75"/>
    </location>
</feature>
<gene>
    <name evidence="2" type="ORF">AHMF7605_26835</name>
</gene>
<accession>A0A2T2YMX3</accession>
<evidence type="ECO:0000313" key="2">
    <source>
        <dbReference type="EMBL" id="PSR56857.1"/>
    </source>
</evidence>
<sequence length="105" mass="12599">MKKFFSFLFENLLQFIYFIAFESALYFGLQYLLFDQTFTQDTKDPTIVPRWVSVVYFILLYLAVIIGAMLVLNNFVPRKYKHHITRWFWFALALILPFLVLLVNS</sequence>
<keyword evidence="1" id="KW-0812">Transmembrane</keyword>
<keyword evidence="3" id="KW-1185">Reference proteome</keyword>